<evidence type="ECO:0000313" key="1">
    <source>
        <dbReference type="EMBL" id="ODV77230.1"/>
    </source>
</evidence>
<dbReference type="Proteomes" id="UP000094285">
    <property type="component" value="Unassembled WGS sequence"/>
</dbReference>
<accession>A0A1E4SCI2</accession>
<dbReference type="AlphaFoldDB" id="A0A1E4SCI2"/>
<dbReference type="GeneID" id="30982474"/>
<dbReference type="RefSeq" id="XP_020062352.1">
    <property type="nucleotide sequence ID" value="XM_020208337.1"/>
</dbReference>
<dbReference type="EMBL" id="KV453915">
    <property type="protein sequence ID" value="ODV77230.1"/>
    <property type="molecule type" value="Genomic_DNA"/>
</dbReference>
<sequence length="139" mass="15475">MAEEPWQTLLFHYIRVLLCVVHENSTLLFWYCTSCPMRRLNSASDRPTDRFYGAEPVWGFVGYPLLEIGLLVGVVGVDGSCGLVPVDLRVGAINGVARELHIRHPDCVHGTNVCPRRQRVGSRVPIAWSVALLQPSQGH</sequence>
<proteinExistence type="predicted"/>
<evidence type="ECO:0000313" key="2">
    <source>
        <dbReference type="Proteomes" id="UP000094285"/>
    </source>
</evidence>
<organism evidence="1 2">
    <name type="scientific">Suhomyces tanzawaensis NRRL Y-17324</name>
    <dbReference type="NCBI Taxonomy" id="984487"/>
    <lineage>
        <taxon>Eukaryota</taxon>
        <taxon>Fungi</taxon>
        <taxon>Dikarya</taxon>
        <taxon>Ascomycota</taxon>
        <taxon>Saccharomycotina</taxon>
        <taxon>Pichiomycetes</taxon>
        <taxon>Debaryomycetaceae</taxon>
        <taxon>Suhomyces</taxon>
    </lineage>
</organism>
<name>A0A1E4SCI2_9ASCO</name>
<gene>
    <name evidence="1" type="ORF">CANTADRAFT_302203</name>
</gene>
<protein>
    <submittedName>
        <fullName evidence="1">Uncharacterized protein</fullName>
    </submittedName>
</protein>
<keyword evidence="2" id="KW-1185">Reference proteome</keyword>
<reference evidence="2" key="1">
    <citation type="submission" date="2016-05" db="EMBL/GenBank/DDBJ databases">
        <title>Comparative genomics of biotechnologically important yeasts.</title>
        <authorList>
            <consortium name="DOE Joint Genome Institute"/>
            <person name="Riley R."/>
            <person name="Haridas S."/>
            <person name="Wolfe K.H."/>
            <person name="Lopes M.R."/>
            <person name="Hittinger C.T."/>
            <person name="Goker M."/>
            <person name="Salamov A."/>
            <person name="Wisecaver J."/>
            <person name="Long T.M."/>
            <person name="Aerts A.L."/>
            <person name="Barry K."/>
            <person name="Choi C."/>
            <person name="Clum A."/>
            <person name="Coughlan A.Y."/>
            <person name="Deshpande S."/>
            <person name="Douglass A.P."/>
            <person name="Hanson S.J."/>
            <person name="Klenk H.-P."/>
            <person name="Labutti K."/>
            <person name="Lapidus A."/>
            <person name="Lindquist E."/>
            <person name="Lipzen A."/>
            <person name="Meier-Kolthoff J.P."/>
            <person name="Ohm R.A."/>
            <person name="Otillar R.P."/>
            <person name="Pangilinan J."/>
            <person name="Peng Y."/>
            <person name="Rokas A."/>
            <person name="Rosa C.A."/>
            <person name="Scheuner C."/>
            <person name="Sibirny A.A."/>
            <person name="Slot J.C."/>
            <person name="Stielow J.B."/>
            <person name="Sun H."/>
            <person name="Kurtzman C.P."/>
            <person name="Blackwell M."/>
            <person name="Grigoriev I.V."/>
            <person name="Jeffries T.W."/>
        </authorList>
    </citation>
    <scope>NUCLEOTIDE SEQUENCE [LARGE SCALE GENOMIC DNA]</scope>
    <source>
        <strain evidence="2">NRRL Y-17324</strain>
    </source>
</reference>